<proteinExistence type="predicted"/>
<reference evidence="1" key="1">
    <citation type="journal article" date="2010" name="BMC Genomics">
        <title>Combination of measures distinguishes pre-miRNAs from other stem-loops in the genome of the newly sequenced Anopheles darlingi.</title>
        <authorList>
            <person name="Mendes N.D."/>
            <person name="Freitas A.T."/>
            <person name="Vasconcelos A.T."/>
            <person name="Sagot M.F."/>
        </authorList>
    </citation>
    <scope>NUCLEOTIDE SEQUENCE</scope>
</reference>
<accession>W5JG66</accession>
<reference evidence="1" key="3">
    <citation type="journal article" date="2013" name="Nucleic Acids Res.">
        <title>The genome of Anopheles darlingi, the main neotropical malaria vector.</title>
        <authorList>
            <person name="Marinotti O."/>
            <person name="Cerqueira G.C."/>
            <person name="de Almeida L.G."/>
            <person name="Ferro M.I."/>
            <person name="Loreto E.L."/>
            <person name="Zaha A."/>
            <person name="Teixeira S.M."/>
            <person name="Wespiser A.R."/>
            <person name="Almeida E Silva A."/>
            <person name="Schlindwein A.D."/>
            <person name="Pacheco A.C."/>
            <person name="Silva A.L."/>
            <person name="Graveley B.R."/>
            <person name="Walenz B.P."/>
            <person name="Lima Bde A."/>
            <person name="Ribeiro C.A."/>
            <person name="Nunes-Silva C.G."/>
            <person name="de Carvalho C.R."/>
            <person name="Soares C.M."/>
            <person name="de Menezes C.B."/>
            <person name="Matiolli C."/>
            <person name="Caffrey D."/>
            <person name="Araujo D.A."/>
            <person name="de Oliveira D.M."/>
            <person name="Golenbock D."/>
            <person name="Grisard E.C."/>
            <person name="Fantinatti-Garboggini F."/>
            <person name="de Carvalho F.M."/>
            <person name="Barcellos F.G."/>
            <person name="Prosdocimi F."/>
            <person name="May G."/>
            <person name="Azevedo Junior G.M."/>
            <person name="Guimaraes G.M."/>
            <person name="Goldman G.H."/>
            <person name="Padilha I.Q."/>
            <person name="Batista Jda S."/>
            <person name="Ferro J.A."/>
            <person name="Ribeiro J.M."/>
            <person name="Fietto J.L."/>
            <person name="Dabbas K.M."/>
            <person name="Cerdeira L."/>
            <person name="Agnez-Lima L.F."/>
            <person name="Brocchi M."/>
            <person name="de Carvalho M.O."/>
            <person name="Teixeira Mde M."/>
            <person name="Diniz Maia Mde M."/>
            <person name="Goldman M.H."/>
            <person name="Cruz Schneider M.P."/>
            <person name="Felipe M.S."/>
            <person name="Hungria M."/>
            <person name="Nicolas M.F."/>
            <person name="Pereira M."/>
            <person name="Montes M.A."/>
            <person name="Cantao M.E."/>
            <person name="Vincentz M."/>
            <person name="Rafael M.S."/>
            <person name="Silverman N."/>
            <person name="Stoco P.H."/>
            <person name="Souza R.C."/>
            <person name="Vicentini R."/>
            <person name="Gazzinelli R.T."/>
            <person name="Neves Rde O."/>
            <person name="Silva R."/>
            <person name="Astolfi-Filho S."/>
            <person name="Maciel T.E."/>
            <person name="Urmenyi T.P."/>
            <person name="Tadei W.P."/>
            <person name="Camargo E.P."/>
            <person name="de Vasconcelos A.T."/>
        </authorList>
    </citation>
    <scope>NUCLEOTIDE SEQUENCE</scope>
</reference>
<dbReference type="HOGENOM" id="CLU_2499732_0_0_1"/>
<dbReference type="AlphaFoldDB" id="W5JG66"/>
<dbReference type="EMBL" id="ADMH02001603">
    <property type="protein sequence ID" value="ETN61870.1"/>
    <property type="molecule type" value="Genomic_DNA"/>
</dbReference>
<organism evidence="1">
    <name type="scientific">Anopheles darlingi</name>
    <name type="common">Mosquito</name>
    <dbReference type="NCBI Taxonomy" id="43151"/>
    <lineage>
        <taxon>Eukaryota</taxon>
        <taxon>Metazoa</taxon>
        <taxon>Ecdysozoa</taxon>
        <taxon>Arthropoda</taxon>
        <taxon>Hexapoda</taxon>
        <taxon>Insecta</taxon>
        <taxon>Pterygota</taxon>
        <taxon>Neoptera</taxon>
        <taxon>Endopterygota</taxon>
        <taxon>Diptera</taxon>
        <taxon>Nematocera</taxon>
        <taxon>Culicoidea</taxon>
        <taxon>Culicidae</taxon>
        <taxon>Anophelinae</taxon>
        <taxon>Anopheles</taxon>
    </lineage>
</organism>
<gene>
    <name evidence="1" type="ORF">AND_006460</name>
</gene>
<protein>
    <submittedName>
        <fullName evidence="1">Uncharacterized protein</fullName>
    </submittedName>
</protein>
<evidence type="ECO:0000313" key="1">
    <source>
        <dbReference type="EMBL" id="ETN61870.1"/>
    </source>
</evidence>
<dbReference type="InParanoid" id="W5JG66"/>
<comment type="caution">
    <text evidence="1">The sequence shown here is derived from an EMBL/GenBank/DDBJ whole genome shotgun (WGS) entry which is preliminary data.</text>
</comment>
<reference evidence="1" key="2">
    <citation type="submission" date="2010-05" db="EMBL/GenBank/DDBJ databases">
        <authorList>
            <person name="Almeida L.G."/>
            <person name="Nicolas M.F."/>
            <person name="Souza R.C."/>
            <person name="Vasconcelos A.T.R."/>
        </authorList>
    </citation>
    <scope>NUCLEOTIDE SEQUENCE</scope>
</reference>
<name>W5JG66_ANODA</name>
<sequence>MLIVRRIRSFTIAAGGSEECSLLSVSVFQRGSSCPVVTVVVGLQCTLQTLAAVVMMVMMLLLLLLRLLLSLLSLVLMFRLPAPLFG</sequence>